<organism evidence="7 8">
    <name type="scientific">Paenibacillus sepulcri</name>
    <dbReference type="NCBI Taxonomy" id="359917"/>
    <lineage>
        <taxon>Bacteria</taxon>
        <taxon>Bacillati</taxon>
        <taxon>Bacillota</taxon>
        <taxon>Bacilli</taxon>
        <taxon>Bacillales</taxon>
        <taxon>Paenibacillaceae</taxon>
        <taxon>Paenibacillus</taxon>
    </lineage>
</organism>
<evidence type="ECO:0000256" key="6">
    <source>
        <dbReference type="SAM" id="Phobius"/>
    </source>
</evidence>
<accession>A0ABS7CDP3</accession>
<gene>
    <name evidence="7" type="ORF">K0U00_32895</name>
</gene>
<dbReference type="InterPro" id="IPR050833">
    <property type="entry name" value="Poly_Biosynth_Transport"/>
</dbReference>
<evidence type="ECO:0000313" key="7">
    <source>
        <dbReference type="EMBL" id="MBW7458855.1"/>
    </source>
</evidence>
<sequence length="182" mass="20375">VVVMALFAEPICRLLYNHAEIAPMLKWMAPIGLFIYMQAPLQAALQALEKPGTALMNTFIGAVVKLLLIIKLASDPELGIYGALIAININIVLVTLLHAFSVMRFVKFRMNIMDFLKVGAAMVIMGAVSLWMMNQQTLPALWQNMTAACLLGVLVYLILMVKLRIIDRYDAARLPLIGRWFR</sequence>
<dbReference type="Proteomes" id="UP001519887">
    <property type="component" value="Unassembled WGS sequence"/>
</dbReference>
<keyword evidence="4 6" id="KW-1133">Transmembrane helix</keyword>
<proteinExistence type="predicted"/>
<keyword evidence="2" id="KW-1003">Cell membrane</keyword>
<evidence type="ECO:0000256" key="2">
    <source>
        <dbReference type="ARBA" id="ARBA00022475"/>
    </source>
</evidence>
<evidence type="ECO:0000313" key="8">
    <source>
        <dbReference type="Proteomes" id="UP001519887"/>
    </source>
</evidence>
<comment type="caution">
    <text evidence="7">The sequence shown here is derived from an EMBL/GenBank/DDBJ whole genome shotgun (WGS) entry which is preliminary data.</text>
</comment>
<dbReference type="PANTHER" id="PTHR30250">
    <property type="entry name" value="PST FAMILY PREDICTED COLANIC ACID TRANSPORTER"/>
    <property type="match status" value="1"/>
</dbReference>
<feature type="non-terminal residue" evidence="7">
    <location>
        <position position="1"/>
    </location>
</feature>
<dbReference type="EMBL" id="JAHZIK010001374">
    <property type="protein sequence ID" value="MBW7458855.1"/>
    <property type="molecule type" value="Genomic_DNA"/>
</dbReference>
<dbReference type="PANTHER" id="PTHR30250:SF24">
    <property type="entry name" value="STAGE V SPORULATION PROTEIN B"/>
    <property type="match status" value="1"/>
</dbReference>
<evidence type="ECO:0000256" key="5">
    <source>
        <dbReference type="ARBA" id="ARBA00023136"/>
    </source>
</evidence>
<keyword evidence="3 6" id="KW-0812">Transmembrane</keyword>
<protein>
    <submittedName>
        <fullName evidence="7">Polysaccharide biosynthesis C-terminal domain-containing protein</fullName>
    </submittedName>
</protein>
<feature type="transmembrane region" description="Helical" evidence="6">
    <location>
        <begin position="140"/>
        <end position="159"/>
    </location>
</feature>
<feature type="transmembrane region" description="Helical" evidence="6">
    <location>
        <begin position="55"/>
        <end position="74"/>
    </location>
</feature>
<feature type="transmembrane region" description="Helical" evidence="6">
    <location>
        <begin position="80"/>
        <end position="103"/>
    </location>
</feature>
<comment type="subcellular location">
    <subcellularLocation>
        <location evidence="1">Cell membrane</location>
        <topology evidence="1">Multi-pass membrane protein</topology>
    </subcellularLocation>
</comment>
<evidence type="ECO:0000256" key="3">
    <source>
        <dbReference type="ARBA" id="ARBA00022692"/>
    </source>
</evidence>
<evidence type="ECO:0000256" key="1">
    <source>
        <dbReference type="ARBA" id="ARBA00004651"/>
    </source>
</evidence>
<keyword evidence="8" id="KW-1185">Reference proteome</keyword>
<keyword evidence="5 6" id="KW-0472">Membrane</keyword>
<evidence type="ECO:0000256" key="4">
    <source>
        <dbReference type="ARBA" id="ARBA00022989"/>
    </source>
</evidence>
<feature type="transmembrane region" description="Helical" evidence="6">
    <location>
        <begin position="115"/>
        <end position="134"/>
    </location>
</feature>
<reference evidence="7 8" key="1">
    <citation type="submission" date="2021-07" db="EMBL/GenBank/DDBJ databases">
        <title>Paenibacillus radiodurans sp. nov., isolated from the southeastern edge of Tengger Desert.</title>
        <authorList>
            <person name="Zhang G."/>
        </authorList>
    </citation>
    <scope>NUCLEOTIDE SEQUENCE [LARGE SCALE GENOMIC DNA]</scope>
    <source>
        <strain evidence="7 8">CCM 7311</strain>
    </source>
</reference>
<name>A0ABS7CDP3_9BACL</name>